<dbReference type="PANTHER" id="PTHR37984:SF5">
    <property type="entry name" value="PROTEIN NYNRIN-LIKE"/>
    <property type="match status" value="1"/>
</dbReference>
<dbReference type="SUPFAM" id="SSF57756">
    <property type="entry name" value="Retrovirus zinc finger-like domains"/>
    <property type="match status" value="1"/>
</dbReference>
<evidence type="ECO:0000256" key="6">
    <source>
        <dbReference type="ARBA" id="ARBA00022750"/>
    </source>
</evidence>
<dbReference type="InterPro" id="IPR012337">
    <property type="entry name" value="RNaseH-like_sf"/>
</dbReference>
<keyword evidence="10" id="KW-0862">Zinc</keyword>
<reference evidence="14" key="2">
    <citation type="submission" date="2025-05" db="UniProtKB">
        <authorList>
            <consortium name="EnsemblMetazoa"/>
        </authorList>
    </citation>
    <scope>IDENTIFICATION</scope>
    <source>
        <strain evidence="14">Foshan</strain>
    </source>
</reference>
<dbReference type="InterPro" id="IPR001584">
    <property type="entry name" value="Integrase_cat-core"/>
</dbReference>
<feature type="region of interest" description="Disordered" evidence="11">
    <location>
        <begin position="1301"/>
        <end position="1382"/>
    </location>
</feature>
<dbReference type="InterPro" id="IPR000477">
    <property type="entry name" value="RT_dom"/>
</dbReference>
<dbReference type="CDD" id="cd01647">
    <property type="entry name" value="RT_LTR"/>
    <property type="match status" value="1"/>
</dbReference>
<dbReference type="Gene3D" id="1.10.340.70">
    <property type="match status" value="1"/>
</dbReference>
<feature type="compositionally biased region" description="Basic residues" evidence="11">
    <location>
        <begin position="1369"/>
        <end position="1382"/>
    </location>
</feature>
<dbReference type="InterPro" id="IPR041577">
    <property type="entry name" value="RT_RNaseH_2"/>
</dbReference>
<dbReference type="SMART" id="SM00343">
    <property type="entry name" value="ZnF_C2HC"/>
    <property type="match status" value="2"/>
</dbReference>
<dbReference type="InterPro" id="IPR043502">
    <property type="entry name" value="DNA/RNA_pol_sf"/>
</dbReference>
<dbReference type="Pfam" id="PF17919">
    <property type="entry name" value="RT_RNaseH_2"/>
    <property type="match status" value="1"/>
</dbReference>
<keyword evidence="7" id="KW-0255">Endonuclease</keyword>
<dbReference type="SUPFAM" id="SSF50630">
    <property type="entry name" value="Acid proteases"/>
    <property type="match status" value="1"/>
</dbReference>
<evidence type="ECO:0000256" key="8">
    <source>
        <dbReference type="ARBA" id="ARBA00023125"/>
    </source>
</evidence>
<dbReference type="InterPro" id="IPR036875">
    <property type="entry name" value="Znf_CCHC_sf"/>
</dbReference>
<dbReference type="InterPro" id="IPR021109">
    <property type="entry name" value="Peptidase_aspartic_dom_sf"/>
</dbReference>
<dbReference type="PROSITE" id="PS50158">
    <property type="entry name" value="ZF_CCHC"/>
    <property type="match status" value="1"/>
</dbReference>
<keyword evidence="10" id="KW-0863">Zinc-finger</keyword>
<keyword evidence="9" id="KW-0511">Multifunctional enzyme</keyword>
<evidence type="ECO:0000259" key="13">
    <source>
        <dbReference type="PROSITE" id="PS50994"/>
    </source>
</evidence>
<keyword evidence="2" id="KW-0645">Protease</keyword>
<dbReference type="Gene3D" id="3.30.70.270">
    <property type="match status" value="2"/>
</dbReference>
<dbReference type="CDD" id="cd09274">
    <property type="entry name" value="RNase_HI_RT_Ty3"/>
    <property type="match status" value="1"/>
</dbReference>
<accession>A0ABM1Y6T5</accession>
<protein>
    <recommendedName>
        <fullName evidence="1">RNA-directed DNA polymerase</fullName>
        <ecNumber evidence="1">2.7.7.49</ecNumber>
    </recommendedName>
</protein>
<dbReference type="Pfam" id="PF17921">
    <property type="entry name" value="Integrase_H2C2"/>
    <property type="match status" value="1"/>
</dbReference>
<dbReference type="InterPro" id="IPR050951">
    <property type="entry name" value="Retrovirus_Pol_polyprotein"/>
</dbReference>
<keyword evidence="15" id="KW-1185">Reference proteome</keyword>
<name>A0ABM1Y6T5_AEDAL</name>
<organism evidence="14 15">
    <name type="scientific">Aedes albopictus</name>
    <name type="common">Asian tiger mosquito</name>
    <name type="synonym">Stegomyia albopicta</name>
    <dbReference type="NCBI Taxonomy" id="7160"/>
    <lineage>
        <taxon>Eukaryota</taxon>
        <taxon>Metazoa</taxon>
        <taxon>Ecdysozoa</taxon>
        <taxon>Arthropoda</taxon>
        <taxon>Hexapoda</taxon>
        <taxon>Insecta</taxon>
        <taxon>Pterygota</taxon>
        <taxon>Neoptera</taxon>
        <taxon>Endopterygota</taxon>
        <taxon>Diptera</taxon>
        <taxon>Nematocera</taxon>
        <taxon>Culicoidea</taxon>
        <taxon>Culicidae</taxon>
        <taxon>Culicinae</taxon>
        <taxon>Aedini</taxon>
        <taxon>Aedes</taxon>
        <taxon>Stegomyia</taxon>
    </lineage>
</organism>
<dbReference type="GeneID" id="109422881"/>
<evidence type="ECO:0000259" key="12">
    <source>
        <dbReference type="PROSITE" id="PS50158"/>
    </source>
</evidence>
<keyword evidence="6" id="KW-0064">Aspartyl protease</keyword>
<feature type="compositionally biased region" description="Polar residues" evidence="11">
    <location>
        <begin position="1313"/>
        <end position="1329"/>
    </location>
</feature>
<keyword evidence="4" id="KW-0548">Nucleotidyltransferase</keyword>
<evidence type="ECO:0000256" key="4">
    <source>
        <dbReference type="ARBA" id="ARBA00022695"/>
    </source>
</evidence>
<dbReference type="InterPro" id="IPR036397">
    <property type="entry name" value="RNaseH_sf"/>
</dbReference>
<keyword evidence="7" id="KW-0378">Hydrolase</keyword>
<evidence type="ECO:0000256" key="9">
    <source>
        <dbReference type="ARBA" id="ARBA00023268"/>
    </source>
</evidence>
<dbReference type="Proteomes" id="UP000069940">
    <property type="component" value="Unassembled WGS sequence"/>
</dbReference>
<dbReference type="EnsemblMetazoa" id="AALFPA23_006301.R8175">
    <property type="protein sequence ID" value="AALFPA23_006301.P8175"/>
    <property type="gene ID" value="AALFPA23_006301"/>
</dbReference>
<dbReference type="PANTHER" id="PTHR37984">
    <property type="entry name" value="PROTEIN CBG26694"/>
    <property type="match status" value="1"/>
</dbReference>
<dbReference type="InterPro" id="IPR001878">
    <property type="entry name" value="Znf_CCHC"/>
</dbReference>
<reference evidence="15" key="1">
    <citation type="journal article" date="2015" name="Proc. Natl. Acad. Sci. U.S.A.">
        <title>Genome sequence of the Asian Tiger mosquito, Aedes albopictus, reveals insights into its biology, genetics, and evolution.</title>
        <authorList>
            <person name="Chen X.G."/>
            <person name="Jiang X."/>
            <person name="Gu J."/>
            <person name="Xu M."/>
            <person name="Wu Y."/>
            <person name="Deng Y."/>
            <person name="Zhang C."/>
            <person name="Bonizzoni M."/>
            <person name="Dermauw W."/>
            <person name="Vontas J."/>
            <person name="Armbruster P."/>
            <person name="Huang X."/>
            <person name="Yang Y."/>
            <person name="Zhang H."/>
            <person name="He W."/>
            <person name="Peng H."/>
            <person name="Liu Y."/>
            <person name="Wu K."/>
            <person name="Chen J."/>
            <person name="Lirakis M."/>
            <person name="Topalis P."/>
            <person name="Van Leeuwen T."/>
            <person name="Hall A.B."/>
            <person name="Jiang X."/>
            <person name="Thorpe C."/>
            <person name="Mueller R.L."/>
            <person name="Sun C."/>
            <person name="Waterhouse R.M."/>
            <person name="Yan G."/>
            <person name="Tu Z.J."/>
            <person name="Fang X."/>
            <person name="James A.A."/>
        </authorList>
    </citation>
    <scope>NUCLEOTIDE SEQUENCE [LARGE SCALE GENOMIC DNA]</scope>
    <source>
        <strain evidence="15">Foshan</strain>
    </source>
</reference>
<dbReference type="InterPro" id="IPR041588">
    <property type="entry name" value="Integrase_H2C2"/>
</dbReference>
<dbReference type="Pfam" id="PF00078">
    <property type="entry name" value="RVT_1"/>
    <property type="match status" value="1"/>
</dbReference>
<evidence type="ECO:0000256" key="7">
    <source>
        <dbReference type="ARBA" id="ARBA00022759"/>
    </source>
</evidence>
<dbReference type="RefSeq" id="XP_029725370.1">
    <property type="nucleotide sequence ID" value="XM_029869510.1"/>
</dbReference>
<dbReference type="SUPFAM" id="SSF53098">
    <property type="entry name" value="Ribonuclease H-like"/>
    <property type="match status" value="1"/>
</dbReference>
<evidence type="ECO:0000256" key="2">
    <source>
        <dbReference type="ARBA" id="ARBA00022670"/>
    </source>
</evidence>
<dbReference type="InterPro" id="IPR043128">
    <property type="entry name" value="Rev_trsase/Diguanyl_cyclase"/>
</dbReference>
<feature type="domain" description="CCHC-type" evidence="12">
    <location>
        <begin position="210"/>
        <end position="225"/>
    </location>
</feature>
<dbReference type="SUPFAM" id="SSF56672">
    <property type="entry name" value="DNA/RNA polymerases"/>
    <property type="match status" value="1"/>
</dbReference>
<proteinExistence type="predicted"/>
<keyword evidence="10" id="KW-0479">Metal-binding</keyword>
<keyword evidence="3" id="KW-0808">Transferase</keyword>
<evidence type="ECO:0000256" key="5">
    <source>
        <dbReference type="ARBA" id="ARBA00022722"/>
    </source>
</evidence>
<evidence type="ECO:0000313" key="15">
    <source>
        <dbReference type="Proteomes" id="UP000069940"/>
    </source>
</evidence>
<sequence length="1382" mass="157980">MMDGAGAAAGTATPVAGSFAMEPFDKDKSKWARWVKRLEGGFRMFNVPVNRHKDYLLHYMGAATYDILCDHISPIEPETKSYAEIVTTLDAFFDPEPLEMVEVWKFRTRTQKEGETVKEFVTELQRDAKFCKFGNYLKTELRNQLVFGLRSKRIRSRLIEEKGLTFEKALEIALSMEASGEGAEMFEKRSQDVNYTERRQMKVTNTTKKRCYRCGSEAHLANVCRHKDTICSFCKMAGHLQRVCLKSKSQGESLKMGKDNKQMKIKKKMHTNLIDEGDLSDDVREEGCETEIDEVLTLEICKVDDRSESLSKVILPLNVNSRVIKFEVDCGSPVSLMSLNDKKVYLDELPLLETDVELRSYCGNKIEVCGYVEAEVQYNGMSNCLRLFVVNTERHPLLGREWMRKMKVDWNEIIRNTVPCVATIAVRNPGKALSGAVGDLIGQFPRVFDSSIGTIRDVKAALHLKPDSKPVFMKARTIPFAIRETVEREISSLVESGILKKVERSSWATPVVPVMKSADRVRLCGDYKITVNKCLLVDEHPLPTIDELFSNMAGGKKFTKLDLAQAYLQMEVREEDREVLTLNTHLGLYQPTRLMYGVSSAPAIFQREISQLLGDIPGVSVFLDDIKVTGPDDETHLQRLAMVLQRLEEHGLRLNVAKCEFFADRIEYCGFVIDKEGIRKMKTKVDAIQEMPRPSNRDQVRAFVGLINYYGRFMKNLSTQIYPINNLLKENVPFQWDDGCEKAFLWVKKEMQSDRVLVHYDPKLPLVLATDASPYGVGAVLSHLYPDGTERPIHYASQTLNRSQRNYIQVDKEAYAIIFGVKKFYQYLFGRKFILVTDNKAVSQILAPHKGLPTLSALRMQHYAVFLESFDYEIRFRSSKENANADAMSRLPILDERNQHRIEEVDLIEVNQIETLPVTAEELVECTKEDSNVKNLLQGLKVGRNVEGRDRFGINQNEFSIQKDCLLRGIRVYIPPKLRRRVLEELHTGHFGVSRMKSLARSYCWWKTVDRDIEELSRNCVDCARVRKNPMKVAPHCWEKATEPFQRIHIDFAGPFLGLYFLVIVDSYTKWPEVKIIPDMTTDTTIDRLREYFSTYGVPAIIVSDRGVQFTSDQFQAFLKRNNITHKMGAPYHPATNGQAERFVQTFKEKLKAMKCERKDVQFELYKILMAYRRTVHPATDKSPSMLVFGRQMKSRLDFLVPSSAPENSSCGEEERVRGFKVNERVSARDFLGSSKWQFGTVKERLGKLHYMIELDDGRIWKRHVDQIRVGPALGPAEQNICVTSGSEYFDKLRRTQTNCRSGLPPHFENPDISASQSTTDVPTPNRTPKQVVGESAEPSSSTVEGALSENRAKPQIVEKSVQNCTPRRSTRVRNPPKRLDL</sequence>
<evidence type="ECO:0000256" key="1">
    <source>
        <dbReference type="ARBA" id="ARBA00012493"/>
    </source>
</evidence>
<dbReference type="Gene3D" id="3.10.10.10">
    <property type="entry name" value="HIV Type 1 Reverse Transcriptase, subunit A, domain 1"/>
    <property type="match status" value="1"/>
</dbReference>
<keyword evidence="5" id="KW-0540">Nuclease</keyword>
<evidence type="ECO:0000256" key="3">
    <source>
        <dbReference type="ARBA" id="ARBA00022679"/>
    </source>
</evidence>
<evidence type="ECO:0000313" key="14">
    <source>
        <dbReference type="EnsemblMetazoa" id="AALFPA23_006301.P8175"/>
    </source>
</evidence>
<dbReference type="Pfam" id="PF00665">
    <property type="entry name" value="rve"/>
    <property type="match status" value="1"/>
</dbReference>
<evidence type="ECO:0000256" key="11">
    <source>
        <dbReference type="SAM" id="MobiDB-lite"/>
    </source>
</evidence>
<dbReference type="EC" id="2.7.7.49" evidence="1"/>
<feature type="domain" description="Integrase catalytic" evidence="13">
    <location>
        <begin position="1040"/>
        <end position="1192"/>
    </location>
</feature>
<dbReference type="Gene3D" id="3.30.420.10">
    <property type="entry name" value="Ribonuclease H-like superfamily/Ribonuclease H"/>
    <property type="match status" value="1"/>
</dbReference>
<keyword evidence="8" id="KW-0238">DNA-binding</keyword>
<evidence type="ECO:0000256" key="10">
    <source>
        <dbReference type="PROSITE-ProRule" id="PRU00047"/>
    </source>
</evidence>
<dbReference type="PROSITE" id="PS50994">
    <property type="entry name" value="INTEGRASE"/>
    <property type="match status" value="1"/>
</dbReference>
<dbReference type="Gene3D" id="2.40.70.10">
    <property type="entry name" value="Acid Proteases"/>
    <property type="match status" value="1"/>
</dbReference>
<dbReference type="Gene3D" id="4.10.60.10">
    <property type="entry name" value="Zinc finger, CCHC-type"/>
    <property type="match status" value="1"/>
</dbReference>